<dbReference type="EMBL" id="BORW01000012">
    <property type="protein sequence ID" value="GIO67848.1"/>
    <property type="molecule type" value="Genomic_DNA"/>
</dbReference>
<name>A0ABQ4LY41_9BACL</name>
<sequence>MDNEKDIRRLAQLRLQEIHAQMYLLSEEAKAISGFLTLREEEEKNKEESG</sequence>
<keyword evidence="2" id="KW-1185">Reference proteome</keyword>
<gene>
    <name evidence="1" type="ORF">J21TS3_26690</name>
</gene>
<proteinExistence type="predicted"/>
<organism evidence="1 2">
    <name type="scientific">Paenibacillus cookii</name>
    <dbReference type="NCBI Taxonomy" id="157839"/>
    <lineage>
        <taxon>Bacteria</taxon>
        <taxon>Bacillati</taxon>
        <taxon>Bacillota</taxon>
        <taxon>Bacilli</taxon>
        <taxon>Bacillales</taxon>
        <taxon>Paenibacillaceae</taxon>
        <taxon>Paenibacillus</taxon>
    </lineage>
</organism>
<comment type="caution">
    <text evidence="1">The sequence shown here is derived from an EMBL/GenBank/DDBJ whole genome shotgun (WGS) entry which is preliminary data.</text>
</comment>
<accession>A0ABQ4LY41</accession>
<protein>
    <recommendedName>
        <fullName evidence="3">Fur-regulated basic protein FbpA</fullName>
    </recommendedName>
</protein>
<evidence type="ECO:0000313" key="1">
    <source>
        <dbReference type="EMBL" id="GIO67848.1"/>
    </source>
</evidence>
<reference evidence="1 2" key="1">
    <citation type="submission" date="2021-03" db="EMBL/GenBank/DDBJ databases">
        <title>Antimicrobial resistance genes in bacteria isolated from Japanese honey, and their potential for conferring macrolide and lincosamide resistance in the American foulbrood pathogen Paenibacillus larvae.</title>
        <authorList>
            <person name="Okamoto M."/>
            <person name="Kumagai M."/>
            <person name="Kanamori H."/>
            <person name="Takamatsu D."/>
        </authorList>
    </citation>
    <scope>NUCLEOTIDE SEQUENCE [LARGE SCALE GENOMIC DNA]</scope>
    <source>
        <strain evidence="1 2">J21TS3</strain>
    </source>
</reference>
<evidence type="ECO:0000313" key="2">
    <source>
        <dbReference type="Proteomes" id="UP000680638"/>
    </source>
</evidence>
<dbReference type="Proteomes" id="UP000680638">
    <property type="component" value="Unassembled WGS sequence"/>
</dbReference>
<evidence type="ECO:0008006" key="3">
    <source>
        <dbReference type="Google" id="ProtNLM"/>
    </source>
</evidence>
<dbReference type="RefSeq" id="WP_156124548.1">
    <property type="nucleotide sequence ID" value="NZ_BORW01000012.1"/>
</dbReference>